<sequence length="1160" mass="126945">MEVMVNEVSSLAASVARDIAPNFSLGEGNTITGGTIIGGDLITHVHNIYPHAEPPDSAKARDALISEIAAWFNLKSNARAIHNDMKKKRIPETGNWFITSKEYKDWKDTKGAVLCATGIHKAGAGKTVLMSRVIDDLLPLEESADQKICILFIYNRYNETFSVGDILKSFILQILQRHSHLVDLVKPLYRRGLLENTSPSDDDLLRVLLKLEDHFDRTYCAIDGVDEVDRKNLVDLILVLEQLQGNVIFASRPLESLRTSLKNAVYLTLLAQDHDLRLLVDDRLRRYSGLCRILEKHNYREEAIRRITEKAAGMFLHAALQIEALRSCLSLVTIEAKLDQFPAGIEGMYAASISRIENQDPELVKIAKLTLFWLVFARRPLSLRDLQTALGVNPETHSVDKSLIPDEQAIIDLCCGLVELDAESAVVRLVHLTAKDALEPLLLKDFPQPHLFISKVLAQRMVDNNLPCCTITEPEQFTTLLSQEPLLDYSYRHWGTHVRECGDSPEAVDAALSFLQQCTSFPHTYWNRLDLMKPLHVAACYGLSTILDNMAFDDYGISHFPASPTSSSSSPQRCVQLSEPIRINDTTMLGWTALMVASYRNEVDFVKKLLRVPSIDINASKAGQVALEWASLLEQGKGDSHSGKGPGANDSAVDDGWTALMWASYIGDERLVNELLNSPGVDVNAASKTGWTALMLASRHGHSRTVRRLLQAHGINVNAVSDKGWTALMLAAENGHDVVVSQLLQVHGINVNAATSDGWTALMYASQRGRNGVVAQLLRCHGIAINAAISNGWTALMLASGYGHDGVVRQLLQMHGVDVNATANTGWTALMYALQKGYGGVVQQLLRFHGTKVNVLASQNGHEVVVKQLLQFNGIDANSANNNGCTALMYASHNGHEEVVSLLLQFPGIDVNSVTNEGWTALMYASQKGGDGVVKQLAQFDGVSVNNANSNGWTALMLASVNCHEGAVAQLLQFDDIAVNALSKTGWTALMYASQKGCVDVVERLLRFHDIDVNAAVNGWTALTLASKNGHDGVVGQLLKFHGVDVNAATNSGETALMHASYNGHDLVVSELLQFHGVDVNAANNNGWTALMHASYNGHDRVVGQLLGFPGIDVNAATNGWTALMLASQRGHDEVTKQLVQFRGVDVNANNESHDRDLKL</sequence>
<dbReference type="Pfam" id="PF24883">
    <property type="entry name" value="NPHP3_N"/>
    <property type="match status" value="1"/>
</dbReference>
<dbReference type="GO" id="GO:0019706">
    <property type="term" value="F:protein-cysteine S-palmitoyltransferase activity"/>
    <property type="evidence" value="ECO:0007669"/>
    <property type="project" value="UniProtKB-EC"/>
</dbReference>
<evidence type="ECO:0000256" key="2">
    <source>
        <dbReference type="ARBA" id="ARBA00022737"/>
    </source>
</evidence>
<dbReference type="InterPro" id="IPR036770">
    <property type="entry name" value="Ankyrin_rpt-contain_sf"/>
</dbReference>
<dbReference type="InterPro" id="IPR002110">
    <property type="entry name" value="Ankyrin_rpt"/>
</dbReference>
<dbReference type="OrthoDB" id="7464126at2759"/>
<dbReference type="SMART" id="SM00248">
    <property type="entry name" value="ANK"/>
    <property type="match status" value="16"/>
</dbReference>
<dbReference type="PANTHER" id="PTHR24161:SF85">
    <property type="entry name" value="PALMITOYLTRANSFERASE HIP14"/>
    <property type="match status" value="1"/>
</dbReference>
<reference evidence="7 8" key="1">
    <citation type="journal article" date="2010" name="Proc. Natl. Acad. Sci. U.S.A.">
        <title>Insights into evolution of multicellular fungi from the assembled chromosomes of the mushroom Coprinopsis cinerea (Coprinus cinereus).</title>
        <authorList>
            <person name="Stajich J.E."/>
            <person name="Wilke S.K."/>
            <person name="Ahren D."/>
            <person name="Au C.H."/>
            <person name="Birren B.W."/>
            <person name="Borodovsky M."/>
            <person name="Burns C."/>
            <person name="Canback B."/>
            <person name="Casselton L.A."/>
            <person name="Cheng C.K."/>
            <person name="Deng J."/>
            <person name="Dietrich F.S."/>
            <person name="Fargo D.C."/>
            <person name="Farman M.L."/>
            <person name="Gathman A.C."/>
            <person name="Goldberg J."/>
            <person name="Guigo R."/>
            <person name="Hoegger P.J."/>
            <person name="Hooker J.B."/>
            <person name="Huggins A."/>
            <person name="James T.Y."/>
            <person name="Kamada T."/>
            <person name="Kilaru S."/>
            <person name="Kodira C."/>
            <person name="Kues U."/>
            <person name="Kupfer D."/>
            <person name="Kwan H.S."/>
            <person name="Lomsadze A."/>
            <person name="Li W."/>
            <person name="Lilly W.W."/>
            <person name="Ma L.J."/>
            <person name="Mackey A.J."/>
            <person name="Manning G."/>
            <person name="Martin F."/>
            <person name="Muraguchi H."/>
            <person name="Natvig D.O."/>
            <person name="Palmerini H."/>
            <person name="Ramesh M.A."/>
            <person name="Rehmeyer C.J."/>
            <person name="Roe B.A."/>
            <person name="Shenoy N."/>
            <person name="Stanke M."/>
            <person name="Ter-Hovhannisyan V."/>
            <person name="Tunlid A."/>
            <person name="Velagapudi R."/>
            <person name="Vision T.J."/>
            <person name="Zeng Q."/>
            <person name="Zolan M.E."/>
            <person name="Pukkila P.J."/>
        </authorList>
    </citation>
    <scope>NUCLEOTIDE SEQUENCE [LARGE SCALE GENOMIC DNA]</scope>
    <source>
        <strain evidence="8">Okayama-7 / 130 / ATCC MYA-4618 / FGSC 9003</strain>
    </source>
</reference>
<feature type="repeat" description="ANK" evidence="4">
    <location>
        <begin position="655"/>
        <end position="688"/>
    </location>
</feature>
<feature type="repeat" description="ANK" evidence="4">
    <location>
        <begin position="689"/>
        <end position="722"/>
    </location>
</feature>
<dbReference type="EMBL" id="AACS02000006">
    <property type="protein sequence ID" value="EAU83868.2"/>
    <property type="molecule type" value="Genomic_DNA"/>
</dbReference>
<feature type="repeat" description="ANK" evidence="4">
    <location>
        <begin position="1119"/>
        <end position="1152"/>
    </location>
</feature>
<evidence type="ECO:0000259" key="6">
    <source>
        <dbReference type="Pfam" id="PF24883"/>
    </source>
</evidence>
<comment type="caution">
    <text evidence="7">The sequence shown here is derived from an EMBL/GenBank/DDBJ whole genome shotgun (WGS) entry which is preliminary data.</text>
</comment>
<dbReference type="OMA" id="FHGVDVN"/>
<dbReference type="KEGG" id="cci:CC1G_09537"/>
<dbReference type="GeneID" id="6014551"/>
<gene>
    <name evidence="7" type="ORF">CC1G_09537</name>
</gene>
<keyword evidence="8" id="KW-1185">Reference proteome</keyword>
<dbReference type="Gene3D" id="1.25.40.20">
    <property type="entry name" value="Ankyrin repeat-containing domain"/>
    <property type="match status" value="8"/>
</dbReference>
<evidence type="ECO:0000256" key="3">
    <source>
        <dbReference type="ARBA" id="ARBA00023043"/>
    </source>
</evidence>
<dbReference type="Pfam" id="PF00023">
    <property type="entry name" value="Ank"/>
    <property type="match status" value="3"/>
</dbReference>
<feature type="repeat" description="ANK" evidence="4">
    <location>
        <begin position="791"/>
        <end position="824"/>
    </location>
</feature>
<feature type="repeat" description="ANK" evidence="4">
    <location>
        <begin position="723"/>
        <end position="756"/>
    </location>
</feature>
<dbReference type="EC" id="2.3.1.225" evidence="1"/>
<dbReference type="eggNOG" id="KOG4177">
    <property type="taxonomic scope" value="Eukaryota"/>
</dbReference>
<organism evidence="7 8">
    <name type="scientific">Coprinopsis cinerea (strain Okayama-7 / 130 / ATCC MYA-4618 / FGSC 9003)</name>
    <name type="common">Inky cap fungus</name>
    <name type="synonym">Hormographiella aspergillata</name>
    <dbReference type="NCBI Taxonomy" id="240176"/>
    <lineage>
        <taxon>Eukaryota</taxon>
        <taxon>Fungi</taxon>
        <taxon>Dikarya</taxon>
        <taxon>Basidiomycota</taxon>
        <taxon>Agaricomycotina</taxon>
        <taxon>Agaricomycetes</taxon>
        <taxon>Agaricomycetidae</taxon>
        <taxon>Agaricales</taxon>
        <taxon>Agaricineae</taxon>
        <taxon>Psathyrellaceae</taxon>
        <taxon>Coprinopsis</taxon>
    </lineage>
</organism>
<feature type="repeat" description="ANK" evidence="4">
    <location>
        <begin position="883"/>
        <end position="905"/>
    </location>
</feature>
<dbReference type="InterPro" id="IPR054471">
    <property type="entry name" value="GPIID_WHD"/>
</dbReference>
<evidence type="ECO:0000256" key="4">
    <source>
        <dbReference type="PROSITE-ProRule" id="PRU00023"/>
    </source>
</evidence>
<evidence type="ECO:0000259" key="5">
    <source>
        <dbReference type="Pfam" id="PF22939"/>
    </source>
</evidence>
<protein>
    <recommendedName>
        <fullName evidence="1">protein S-acyltransferase</fullName>
        <ecNumber evidence="1">2.3.1.225</ecNumber>
    </recommendedName>
</protein>
<dbReference type="PROSITE" id="PS50297">
    <property type="entry name" value="ANK_REP_REGION"/>
    <property type="match status" value="2"/>
</dbReference>
<dbReference type="Gene3D" id="3.40.50.300">
    <property type="entry name" value="P-loop containing nucleotide triphosphate hydrolases"/>
    <property type="match status" value="1"/>
</dbReference>
<dbReference type="InterPro" id="IPR056884">
    <property type="entry name" value="NPHP3-like_N"/>
</dbReference>
<keyword evidence="2" id="KW-0677">Repeat</keyword>
<accession>A8P0X1</accession>
<evidence type="ECO:0000313" key="8">
    <source>
        <dbReference type="Proteomes" id="UP000001861"/>
    </source>
</evidence>
<dbReference type="AlphaFoldDB" id="A8P0X1"/>
<dbReference type="Proteomes" id="UP000001861">
    <property type="component" value="Unassembled WGS sequence"/>
</dbReference>
<dbReference type="Pfam" id="PF13637">
    <property type="entry name" value="Ank_4"/>
    <property type="match status" value="1"/>
</dbReference>
<keyword evidence="3 4" id="KW-0040">ANK repeat</keyword>
<evidence type="ECO:0000313" key="7">
    <source>
        <dbReference type="EMBL" id="EAU83868.2"/>
    </source>
</evidence>
<dbReference type="HOGENOM" id="CLU_000288_34_23_1"/>
<dbReference type="InterPro" id="IPR027417">
    <property type="entry name" value="P-loop_NTPase"/>
</dbReference>
<feature type="domain" description="GPI inositol-deacylase winged helix" evidence="5">
    <location>
        <begin position="365"/>
        <end position="438"/>
    </location>
</feature>
<dbReference type="RefSeq" id="XP_001837986.2">
    <property type="nucleotide sequence ID" value="XM_001837934.2"/>
</dbReference>
<dbReference type="PROSITE" id="PS50088">
    <property type="entry name" value="ANK_REPEAT"/>
    <property type="match status" value="8"/>
</dbReference>
<evidence type="ECO:0000256" key="1">
    <source>
        <dbReference type="ARBA" id="ARBA00012210"/>
    </source>
</evidence>
<feature type="repeat" description="ANK" evidence="4">
    <location>
        <begin position="1052"/>
        <end position="1085"/>
    </location>
</feature>
<dbReference type="PANTHER" id="PTHR24161">
    <property type="entry name" value="ANK_REP_REGION DOMAIN-CONTAINING PROTEIN-RELATED"/>
    <property type="match status" value="1"/>
</dbReference>
<dbReference type="VEuPathDB" id="FungiDB:CC1G_09537"/>
<name>A8P0X1_COPC7</name>
<dbReference type="SUPFAM" id="SSF52540">
    <property type="entry name" value="P-loop containing nucleoside triphosphate hydrolases"/>
    <property type="match status" value="1"/>
</dbReference>
<feature type="repeat" description="ANK" evidence="4">
    <location>
        <begin position="1018"/>
        <end position="1051"/>
    </location>
</feature>
<dbReference type="InParanoid" id="A8P0X1"/>
<feature type="domain" description="Nephrocystin 3-like N-terminal" evidence="6">
    <location>
        <begin position="93"/>
        <end position="243"/>
    </location>
</feature>
<dbReference type="SUPFAM" id="SSF48403">
    <property type="entry name" value="Ankyrin repeat"/>
    <property type="match status" value="2"/>
</dbReference>
<proteinExistence type="predicted"/>
<dbReference type="Pfam" id="PF12796">
    <property type="entry name" value="Ank_2"/>
    <property type="match status" value="4"/>
</dbReference>
<dbReference type="Pfam" id="PF22939">
    <property type="entry name" value="WHD_GPIID"/>
    <property type="match status" value="1"/>
</dbReference>